<dbReference type="EC" id="1.2.4.1" evidence="3 8"/>
<evidence type="ECO:0000256" key="9">
    <source>
        <dbReference type="SAM" id="MobiDB-lite"/>
    </source>
</evidence>
<dbReference type="GO" id="GO:0004739">
    <property type="term" value="F:pyruvate dehydrogenase (acetyl-transferring) activity"/>
    <property type="evidence" value="ECO:0007669"/>
    <property type="project" value="UniProtKB-UniRule"/>
</dbReference>
<comment type="caution">
    <text evidence="11">The sequence shown here is derived from an EMBL/GenBank/DDBJ whole genome shotgun (WGS) entry which is preliminary data.</text>
</comment>
<dbReference type="InterPro" id="IPR050642">
    <property type="entry name" value="PDH_E1_Alpha_Subunit"/>
</dbReference>
<dbReference type="GO" id="GO:0006086">
    <property type="term" value="P:pyruvate decarboxylation to acetyl-CoA"/>
    <property type="evidence" value="ECO:0007669"/>
    <property type="project" value="InterPro"/>
</dbReference>
<feature type="domain" description="Dehydrogenase E1 component" evidence="10">
    <location>
        <begin position="36"/>
        <end position="333"/>
    </location>
</feature>
<comment type="cofactor">
    <cofactor evidence="1 8">
        <name>thiamine diphosphate</name>
        <dbReference type="ChEBI" id="CHEBI:58937"/>
    </cofactor>
</comment>
<evidence type="ECO:0000256" key="2">
    <source>
        <dbReference type="ARBA" id="ARBA00011870"/>
    </source>
</evidence>
<feature type="compositionally biased region" description="Polar residues" evidence="9">
    <location>
        <begin position="9"/>
        <end position="23"/>
    </location>
</feature>
<dbReference type="InterPro" id="IPR029061">
    <property type="entry name" value="THDP-binding"/>
</dbReference>
<organism evidence="11 12">
    <name type="scientific">Gemmatimonas aurantiaca</name>
    <dbReference type="NCBI Taxonomy" id="173480"/>
    <lineage>
        <taxon>Bacteria</taxon>
        <taxon>Pseudomonadati</taxon>
        <taxon>Gemmatimonadota</taxon>
        <taxon>Gemmatimonadia</taxon>
        <taxon>Gemmatimonadales</taxon>
        <taxon>Gemmatimonadaceae</taxon>
        <taxon>Gemmatimonas</taxon>
    </lineage>
</organism>
<comment type="subunit">
    <text evidence="2 8">Heterodimer of an alpha and a beta chain.</text>
</comment>
<comment type="function">
    <text evidence="8">The pyruvate dehydrogenase complex catalyzes the overall conversion of pyruvate to acetyl-CoA and CO(2).</text>
</comment>
<reference evidence="11 12" key="1">
    <citation type="journal article" date="2018" name="Nat. Biotechnol.">
        <title>A standardized bacterial taxonomy based on genome phylogeny substantially revises the tree of life.</title>
        <authorList>
            <person name="Parks D.H."/>
            <person name="Chuvochina M."/>
            <person name="Waite D.W."/>
            <person name="Rinke C."/>
            <person name="Skarshewski A."/>
            <person name="Chaumeil P.A."/>
            <person name="Hugenholtz P."/>
        </authorList>
    </citation>
    <scope>NUCLEOTIDE SEQUENCE [LARGE SCALE GENOMIC DNA]</scope>
    <source>
        <strain evidence="11">UBA8844</strain>
    </source>
</reference>
<evidence type="ECO:0000256" key="3">
    <source>
        <dbReference type="ARBA" id="ARBA00012281"/>
    </source>
</evidence>
<proteinExistence type="predicted"/>
<dbReference type="EMBL" id="DPIY01000006">
    <property type="protein sequence ID" value="HCT56570.1"/>
    <property type="molecule type" value="Genomic_DNA"/>
</dbReference>
<dbReference type="PANTHER" id="PTHR11516:SF60">
    <property type="entry name" value="PYRUVATE DEHYDROGENASE E1 COMPONENT SUBUNIT ALPHA"/>
    <property type="match status" value="1"/>
</dbReference>
<dbReference type="AlphaFoldDB" id="A0A3D4V631"/>
<evidence type="ECO:0000256" key="1">
    <source>
        <dbReference type="ARBA" id="ARBA00001964"/>
    </source>
</evidence>
<evidence type="ECO:0000259" key="10">
    <source>
        <dbReference type="Pfam" id="PF00676"/>
    </source>
</evidence>
<dbReference type="Proteomes" id="UP000264071">
    <property type="component" value="Unassembled WGS sequence"/>
</dbReference>
<dbReference type="SUPFAM" id="SSF52518">
    <property type="entry name" value="Thiamin diphosphate-binding fold (THDP-binding)"/>
    <property type="match status" value="1"/>
</dbReference>
<dbReference type="PANTHER" id="PTHR11516">
    <property type="entry name" value="PYRUVATE DEHYDROGENASE E1 COMPONENT, ALPHA SUBUNIT BACTERIAL AND ORGANELLAR"/>
    <property type="match status" value="1"/>
</dbReference>
<dbReference type="CDD" id="cd02000">
    <property type="entry name" value="TPP_E1_PDC_ADC_BCADC"/>
    <property type="match status" value="1"/>
</dbReference>
<evidence type="ECO:0000256" key="8">
    <source>
        <dbReference type="RuleBase" id="RU361139"/>
    </source>
</evidence>
<dbReference type="Gene3D" id="3.40.50.970">
    <property type="match status" value="1"/>
</dbReference>
<evidence type="ECO:0000256" key="4">
    <source>
        <dbReference type="ARBA" id="ARBA00014159"/>
    </source>
</evidence>
<comment type="catalytic activity">
    <reaction evidence="8">
        <text>N(6)-[(R)-lipoyl]-L-lysyl-[protein] + pyruvate + H(+) = N(6)-[(R)-S(8)-acetyldihydrolipoyl]-L-lysyl-[protein] + CO2</text>
        <dbReference type="Rhea" id="RHEA:19189"/>
        <dbReference type="Rhea" id="RHEA-COMP:10474"/>
        <dbReference type="Rhea" id="RHEA-COMP:10478"/>
        <dbReference type="ChEBI" id="CHEBI:15361"/>
        <dbReference type="ChEBI" id="CHEBI:15378"/>
        <dbReference type="ChEBI" id="CHEBI:16526"/>
        <dbReference type="ChEBI" id="CHEBI:83099"/>
        <dbReference type="ChEBI" id="CHEBI:83111"/>
        <dbReference type="EC" id="1.2.4.1"/>
    </reaction>
</comment>
<feature type="region of interest" description="Disordered" evidence="9">
    <location>
        <begin position="1"/>
        <end position="24"/>
    </location>
</feature>
<dbReference type="OMA" id="LGYEMPC"/>
<gene>
    <name evidence="8 11" type="primary">pdhA</name>
    <name evidence="11" type="ORF">DGD08_05075</name>
</gene>
<dbReference type="FunFam" id="3.40.50.970:FF:000013">
    <property type="entry name" value="Pyruvate dehydrogenase E1 component subunit alpha"/>
    <property type="match status" value="1"/>
</dbReference>
<evidence type="ECO:0000313" key="11">
    <source>
        <dbReference type="EMBL" id="HCT56570.1"/>
    </source>
</evidence>
<evidence type="ECO:0000313" key="12">
    <source>
        <dbReference type="Proteomes" id="UP000264071"/>
    </source>
</evidence>
<dbReference type="InterPro" id="IPR001017">
    <property type="entry name" value="DH_E1"/>
</dbReference>
<name>A0A3D4V631_9BACT</name>
<dbReference type="NCBIfam" id="TIGR03182">
    <property type="entry name" value="PDH_E1_alph_y"/>
    <property type="match status" value="1"/>
</dbReference>
<evidence type="ECO:0000256" key="7">
    <source>
        <dbReference type="ARBA" id="ARBA00023317"/>
    </source>
</evidence>
<dbReference type="InterPro" id="IPR017597">
    <property type="entry name" value="Pyrv_DH_E1_asu_subgrp-y"/>
</dbReference>
<dbReference type="Pfam" id="PF00676">
    <property type="entry name" value="E1_dh"/>
    <property type="match status" value="1"/>
</dbReference>
<evidence type="ECO:0000256" key="5">
    <source>
        <dbReference type="ARBA" id="ARBA00023002"/>
    </source>
</evidence>
<protein>
    <recommendedName>
        <fullName evidence="4 8">Pyruvate dehydrogenase E1 component subunit alpha</fullName>
        <ecNumber evidence="3 8">1.2.4.1</ecNumber>
    </recommendedName>
</protein>
<evidence type="ECO:0000256" key="6">
    <source>
        <dbReference type="ARBA" id="ARBA00023052"/>
    </source>
</evidence>
<accession>A0A3D4V631</accession>
<sequence length="347" mass="38454">MPAKKKSDTAVSSKSESTASAARTDQRTLHRELLYSMLLQRRFEERCAEMYAIGRIGGFCHLYIGQEAVSTGVIAQLRSDDYIITTYRDHGQALARGMTPRAVMSELFGRQDGCAKGKGGSMHMFDKQLGFLGGHGIVGGHVPMAAGVGFAIKYRGGDQVIACFMGESVVNTGAFHEALNMAALWKLPCVFIIENNRYGMGTALERASSIHDIYKRGASYDMPRDVVDGQDVLAVRKAMAESIERARKESMPTLLEIRTYRFMGHSMSDAVSGTYRTKEELEQYLKRDPIVLHRQRMEDAGEITADEITAMDEEIKKLVQDSIDFAEASPELPLEALMEDILVETTS</sequence>
<keyword evidence="7 8" id="KW-0670">Pyruvate</keyword>
<keyword evidence="5 8" id="KW-0560">Oxidoreductase</keyword>
<keyword evidence="6 8" id="KW-0786">Thiamine pyrophosphate</keyword>